<proteinExistence type="predicted"/>
<dbReference type="PANTHER" id="PTHR10627">
    <property type="entry name" value="SCP160"/>
    <property type="match status" value="1"/>
</dbReference>
<dbReference type="Gene3D" id="1.10.150.50">
    <property type="entry name" value="Transcription Factor, Ets-1"/>
    <property type="match status" value="1"/>
</dbReference>
<dbReference type="InterPro" id="IPR001660">
    <property type="entry name" value="SAM"/>
</dbReference>
<dbReference type="SUPFAM" id="SSF47769">
    <property type="entry name" value="SAM/Pointed domain"/>
    <property type="match status" value="1"/>
</dbReference>
<dbReference type="OrthoDB" id="539213at2759"/>
<dbReference type="SMART" id="SM00454">
    <property type="entry name" value="SAM"/>
    <property type="match status" value="1"/>
</dbReference>
<feature type="region of interest" description="Disordered" evidence="2">
    <location>
        <begin position="1"/>
        <end position="108"/>
    </location>
</feature>
<evidence type="ECO:0000256" key="2">
    <source>
        <dbReference type="SAM" id="MobiDB-lite"/>
    </source>
</evidence>
<feature type="compositionally biased region" description="Gly residues" evidence="2">
    <location>
        <begin position="152"/>
        <end position="162"/>
    </location>
</feature>
<dbReference type="CDD" id="cd09487">
    <property type="entry name" value="SAM_superfamily"/>
    <property type="match status" value="1"/>
</dbReference>
<organism evidence="4 5">
    <name type="scientific">Olea europaea subsp. europaea</name>
    <dbReference type="NCBI Taxonomy" id="158383"/>
    <lineage>
        <taxon>Eukaryota</taxon>
        <taxon>Viridiplantae</taxon>
        <taxon>Streptophyta</taxon>
        <taxon>Embryophyta</taxon>
        <taxon>Tracheophyta</taxon>
        <taxon>Spermatophyta</taxon>
        <taxon>Magnoliopsida</taxon>
        <taxon>eudicotyledons</taxon>
        <taxon>Gunneridae</taxon>
        <taxon>Pentapetalae</taxon>
        <taxon>asterids</taxon>
        <taxon>lamiids</taxon>
        <taxon>Lamiales</taxon>
        <taxon>Oleaceae</taxon>
        <taxon>Oleeae</taxon>
        <taxon>Olea</taxon>
    </lineage>
</organism>
<dbReference type="Pfam" id="PF00536">
    <property type="entry name" value="SAM_1"/>
    <property type="match status" value="1"/>
</dbReference>
<dbReference type="InterPro" id="IPR013761">
    <property type="entry name" value="SAM/pointed_sf"/>
</dbReference>
<reference evidence="4 5" key="1">
    <citation type="submission" date="2019-12" db="EMBL/GenBank/DDBJ databases">
        <authorList>
            <person name="Alioto T."/>
            <person name="Alioto T."/>
            <person name="Gomez Garrido J."/>
        </authorList>
    </citation>
    <scope>NUCLEOTIDE SEQUENCE [LARGE SCALE GENOMIC DNA]</scope>
</reference>
<sequence length="322" mass="35657">MATELQPPEVSVSIGPPTTNAQSSGPPPIDHSNPKAGPSATNNPAPSLAPKRQRRPSVRLGEIGGDPPFDHHNRRPNKTWRFHKDPSFATKASRTRPLTNLVNGGESNYQNTLERTENYTVSMELTHRKPKNKKATKRVRTNWNKFESAVNNGGGGAGGGGAIADSGNNFDEERNNNNNAEFQDFEPEGSESPLLKEQSPVNSVENMGLQYWDQQRRGSRVRVSESNGITHDEMNSQEQRSGRNVAVREWLIGLGLGRYSPVFEVHEVDDEVLPMLTLEDLKDMGINAVGSRRKMYSAILKLQKGFSSNLMQNSCVGKLKER</sequence>
<keyword evidence="1" id="KW-0677">Repeat</keyword>
<feature type="compositionally biased region" description="Polar residues" evidence="2">
    <location>
        <begin position="90"/>
        <end position="108"/>
    </location>
</feature>
<comment type="caution">
    <text evidence="4">The sequence shown here is derived from an EMBL/GenBank/DDBJ whole genome shotgun (WGS) entry which is preliminary data.</text>
</comment>
<name>A0A8S0SSL3_OLEEU</name>
<dbReference type="Proteomes" id="UP000594638">
    <property type="component" value="Unassembled WGS sequence"/>
</dbReference>
<protein>
    <submittedName>
        <fullName evidence="4">Myb A</fullName>
    </submittedName>
</protein>
<evidence type="ECO:0000259" key="3">
    <source>
        <dbReference type="PROSITE" id="PS50105"/>
    </source>
</evidence>
<evidence type="ECO:0000313" key="5">
    <source>
        <dbReference type="Proteomes" id="UP000594638"/>
    </source>
</evidence>
<feature type="compositionally biased region" description="Basic residues" evidence="2">
    <location>
        <begin position="72"/>
        <end position="81"/>
    </location>
</feature>
<dbReference type="EMBL" id="CACTIH010005491">
    <property type="protein sequence ID" value="CAA2995187.1"/>
    <property type="molecule type" value="Genomic_DNA"/>
</dbReference>
<feature type="domain" description="SAM" evidence="3">
    <location>
        <begin position="247"/>
        <end position="305"/>
    </location>
</feature>
<accession>A0A8S0SSL3</accession>
<gene>
    <name evidence="4" type="ORF">OLEA9_A093737</name>
</gene>
<evidence type="ECO:0000313" key="4">
    <source>
        <dbReference type="EMBL" id="CAA2995187.1"/>
    </source>
</evidence>
<keyword evidence="5" id="KW-1185">Reference proteome</keyword>
<dbReference type="PANTHER" id="PTHR10627:SF69">
    <property type="entry name" value="PROTEIN BICAUDAL C"/>
    <property type="match status" value="1"/>
</dbReference>
<evidence type="ECO:0000256" key="1">
    <source>
        <dbReference type="ARBA" id="ARBA00022737"/>
    </source>
</evidence>
<dbReference type="PROSITE" id="PS50105">
    <property type="entry name" value="SAM_DOMAIN"/>
    <property type="match status" value="1"/>
</dbReference>
<dbReference type="Gramene" id="OE9A093737T1">
    <property type="protein sequence ID" value="OE9A093737C1"/>
    <property type="gene ID" value="OE9A093737"/>
</dbReference>
<dbReference type="AlphaFoldDB" id="A0A8S0SSL3"/>
<feature type="region of interest" description="Disordered" evidence="2">
    <location>
        <begin position="150"/>
        <end position="200"/>
    </location>
</feature>